<proteinExistence type="predicted"/>
<dbReference type="SUPFAM" id="SSF52980">
    <property type="entry name" value="Restriction endonuclease-like"/>
    <property type="match status" value="1"/>
</dbReference>
<keyword evidence="3" id="KW-1185">Reference proteome</keyword>
<evidence type="ECO:0000313" key="2">
    <source>
        <dbReference type="EMBL" id="SOD56345.1"/>
    </source>
</evidence>
<dbReference type="PANTHER" id="PTHR38590:SF1">
    <property type="entry name" value="BLL0828 PROTEIN"/>
    <property type="match status" value="1"/>
</dbReference>
<dbReference type="Gene3D" id="3.40.960.10">
    <property type="entry name" value="VSR Endonuclease"/>
    <property type="match status" value="1"/>
</dbReference>
<evidence type="ECO:0000259" key="1">
    <source>
        <dbReference type="Pfam" id="PF04480"/>
    </source>
</evidence>
<name>A0A286DCG1_9GAMM</name>
<dbReference type="InterPro" id="IPR047216">
    <property type="entry name" value="Endonuclease_DUF559_bact"/>
</dbReference>
<protein>
    <recommendedName>
        <fullName evidence="1">DUF559 domain-containing protein</fullName>
    </recommendedName>
</protein>
<dbReference type="Proteomes" id="UP000219374">
    <property type="component" value="Unassembled WGS sequence"/>
</dbReference>
<evidence type="ECO:0000313" key="3">
    <source>
        <dbReference type="Proteomes" id="UP000219374"/>
    </source>
</evidence>
<dbReference type="InterPro" id="IPR011335">
    <property type="entry name" value="Restrct_endonuc-II-like"/>
</dbReference>
<dbReference type="Pfam" id="PF04480">
    <property type="entry name" value="DUF559"/>
    <property type="match status" value="1"/>
</dbReference>
<dbReference type="AlphaFoldDB" id="A0A286DCG1"/>
<organism evidence="2 3">
    <name type="scientific">Pseudoxanthomonas wuyuanensis</name>
    <dbReference type="NCBI Taxonomy" id="1073196"/>
    <lineage>
        <taxon>Bacteria</taxon>
        <taxon>Pseudomonadati</taxon>
        <taxon>Pseudomonadota</taxon>
        <taxon>Gammaproteobacteria</taxon>
        <taxon>Lysobacterales</taxon>
        <taxon>Lysobacteraceae</taxon>
        <taxon>Pseudoxanthomonas</taxon>
    </lineage>
</organism>
<reference evidence="2 3" key="1">
    <citation type="submission" date="2017-09" db="EMBL/GenBank/DDBJ databases">
        <authorList>
            <person name="Ehlers B."/>
            <person name="Leendertz F.H."/>
        </authorList>
    </citation>
    <scope>NUCLEOTIDE SEQUENCE [LARGE SCALE GENOMIC DNA]</scope>
    <source>
        <strain evidence="2 3">CGMCC 1.10978</strain>
    </source>
</reference>
<dbReference type="InterPro" id="IPR007569">
    <property type="entry name" value="DUF559"/>
</dbReference>
<dbReference type="CDD" id="cd01038">
    <property type="entry name" value="Endonuclease_DUF559"/>
    <property type="match status" value="1"/>
</dbReference>
<dbReference type="EMBL" id="OCND01000009">
    <property type="protein sequence ID" value="SOD56345.1"/>
    <property type="molecule type" value="Genomic_DNA"/>
</dbReference>
<dbReference type="PANTHER" id="PTHR38590">
    <property type="entry name" value="BLL0828 PROTEIN"/>
    <property type="match status" value="1"/>
</dbReference>
<sequence length="86" mass="10077">MLRTGRLQAPKFRRQQPLGDYRVDFVCFEKRLIVEIDGGQHLDNAESDAARTAWLASQGYRDKRYWNHDMLKQPDTVAEDVLRALE</sequence>
<accession>A0A286DCG1</accession>
<dbReference type="RefSeq" id="WP_238394691.1">
    <property type="nucleotide sequence ID" value="NZ_OCND01000009.1"/>
</dbReference>
<gene>
    <name evidence="2" type="ORF">SAMN06296416_10987</name>
</gene>
<feature type="domain" description="DUF559" evidence="1">
    <location>
        <begin position="2"/>
        <end position="86"/>
    </location>
</feature>